<dbReference type="EMBL" id="CAOQHR010000003">
    <property type="protein sequence ID" value="CAI6332221.1"/>
    <property type="molecule type" value="Genomic_DNA"/>
</dbReference>
<keyword evidence="8" id="KW-0406">Ion transport</keyword>
<feature type="domain" description="Major facilitator superfamily (MFS) profile" evidence="12">
    <location>
        <begin position="65"/>
        <end position="569"/>
    </location>
</feature>
<dbReference type="PROSITE" id="PS50850">
    <property type="entry name" value="MFS"/>
    <property type="match status" value="1"/>
</dbReference>
<comment type="subcellular location">
    <subcellularLocation>
        <location evidence="1">Membrane</location>
        <topology evidence="1">Multi-pass membrane protein</topology>
    </subcellularLocation>
</comment>
<reference evidence="13" key="1">
    <citation type="submission" date="2023-01" db="EMBL/GenBank/DDBJ databases">
        <authorList>
            <person name="Van Ghelder C."/>
            <person name="Rancurel C."/>
        </authorList>
    </citation>
    <scope>NUCLEOTIDE SEQUENCE</scope>
    <source>
        <strain evidence="13">CNCM I-4278</strain>
    </source>
</reference>
<keyword evidence="9 11" id="KW-0472">Membrane</keyword>
<organism evidence="13 14">
    <name type="scientific">Periconia digitata</name>
    <dbReference type="NCBI Taxonomy" id="1303443"/>
    <lineage>
        <taxon>Eukaryota</taxon>
        <taxon>Fungi</taxon>
        <taxon>Dikarya</taxon>
        <taxon>Ascomycota</taxon>
        <taxon>Pezizomycotina</taxon>
        <taxon>Dothideomycetes</taxon>
        <taxon>Pleosporomycetidae</taxon>
        <taxon>Pleosporales</taxon>
        <taxon>Massarineae</taxon>
        <taxon>Periconiaceae</taxon>
        <taxon>Periconia</taxon>
    </lineage>
</organism>
<evidence type="ECO:0000256" key="8">
    <source>
        <dbReference type="ARBA" id="ARBA00023065"/>
    </source>
</evidence>
<feature type="transmembrane region" description="Helical" evidence="11">
    <location>
        <begin position="408"/>
        <end position="427"/>
    </location>
</feature>
<keyword evidence="5 11" id="KW-0812">Transmembrane</keyword>
<comment type="caution">
    <text evidence="13">The sequence shown here is derived from an EMBL/GenBank/DDBJ whole genome shotgun (WGS) entry which is preliminary data.</text>
</comment>
<feature type="transmembrane region" description="Helical" evidence="11">
    <location>
        <begin position="62"/>
        <end position="82"/>
    </location>
</feature>
<evidence type="ECO:0000313" key="13">
    <source>
        <dbReference type="EMBL" id="CAI6332221.1"/>
    </source>
</evidence>
<accession>A0A9W4UC16</accession>
<feature type="transmembrane region" description="Helical" evidence="11">
    <location>
        <begin position="383"/>
        <end position="401"/>
    </location>
</feature>
<evidence type="ECO:0000256" key="7">
    <source>
        <dbReference type="ARBA" id="ARBA00023004"/>
    </source>
</evidence>
<keyword evidence="6 11" id="KW-1133">Transmembrane helix</keyword>
<dbReference type="PANTHER" id="PTHR23501:SF50">
    <property type="entry name" value="MFS SIDEROCHROME IRON TRANSPORTER MIRB (AFU_ORTHOLOGUE AFUA_3G03640)-RELATED"/>
    <property type="match status" value="1"/>
</dbReference>
<comment type="similarity">
    <text evidence="2">Belongs to the major facilitator superfamily.</text>
</comment>
<dbReference type="FunFam" id="1.20.1250.20:FF:000302">
    <property type="entry name" value="MFS siderochrome iron transporter MirB"/>
    <property type="match status" value="1"/>
</dbReference>
<dbReference type="AlphaFoldDB" id="A0A9W4UC16"/>
<evidence type="ECO:0000259" key="12">
    <source>
        <dbReference type="PROSITE" id="PS50850"/>
    </source>
</evidence>
<dbReference type="GO" id="GO:0010106">
    <property type="term" value="P:cellular response to iron ion starvation"/>
    <property type="evidence" value="ECO:0007669"/>
    <property type="project" value="UniProtKB-ARBA"/>
</dbReference>
<dbReference type="Proteomes" id="UP001152607">
    <property type="component" value="Unassembled WGS sequence"/>
</dbReference>
<feature type="transmembrane region" description="Helical" evidence="11">
    <location>
        <begin position="304"/>
        <end position="322"/>
    </location>
</feature>
<keyword evidence="3" id="KW-0813">Transport</keyword>
<feature type="transmembrane region" description="Helical" evidence="11">
    <location>
        <begin position="216"/>
        <end position="238"/>
    </location>
</feature>
<dbReference type="PANTHER" id="PTHR23501">
    <property type="entry name" value="MAJOR FACILITATOR SUPERFAMILY"/>
    <property type="match status" value="1"/>
</dbReference>
<feature type="transmembrane region" description="Helical" evidence="11">
    <location>
        <begin position="94"/>
        <end position="116"/>
    </location>
</feature>
<evidence type="ECO:0000256" key="10">
    <source>
        <dbReference type="SAM" id="MobiDB-lite"/>
    </source>
</evidence>
<evidence type="ECO:0000256" key="4">
    <source>
        <dbReference type="ARBA" id="ARBA00022496"/>
    </source>
</evidence>
<protein>
    <recommendedName>
        <fullName evidence="12">Major facilitator superfamily (MFS) profile domain-containing protein</fullName>
    </recommendedName>
</protein>
<evidence type="ECO:0000256" key="5">
    <source>
        <dbReference type="ARBA" id="ARBA00022692"/>
    </source>
</evidence>
<dbReference type="SUPFAM" id="SSF103473">
    <property type="entry name" value="MFS general substrate transporter"/>
    <property type="match status" value="2"/>
</dbReference>
<evidence type="ECO:0000256" key="1">
    <source>
        <dbReference type="ARBA" id="ARBA00004141"/>
    </source>
</evidence>
<dbReference type="InterPro" id="IPR011701">
    <property type="entry name" value="MFS"/>
</dbReference>
<dbReference type="InterPro" id="IPR020846">
    <property type="entry name" value="MFS_dom"/>
</dbReference>
<evidence type="ECO:0000256" key="2">
    <source>
        <dbReference type="ARBA" id="ARBA00008335"/>
    </source>
</evidence>
<feature type="transmembrane region" description="Helical" evidence="11">
    <location>
        <begin position="151"/>
        <end position="175"/>
    </location>
</feature>
<feature type="transmembrane region" description="Helical" evidence="11">
    <location>
        <begin position="187"/>
        <end position="204"/>
    </location>
</feature>
<dbReference type="GO" id="GO:0022857">
    <property type="term" value="F:transmembrane transporter activity"/>
    <property type="evidence" value="ECO:0007669"/>
    <property type="project" value="InterPro"/>
</dbReference>
<dbReference type="GO" id="GO:0006826">
    <property type="term" value="P:iron ion transport"/>
    <property type="evidence" value="ECO:0007669"/>
    <property type="project" value="UniProtKB-KW"/>
</dbReference>
<dbReference type="InterPro" id="IPR036259">
    <property type="entry name" value="MFS_trans_sf"/>
</dbReference>
<dbReference type="GO" id="GO:0005886">
    <property type="term" value="C:plasma membrane"/>
    <property type="evidence" value="ECO:0007669"/>
    <property type="project" value="TreeGrafter"/>
</dbReference>
<feature type="transmembrane region" description="Helical" evidence="11">
    <location>
        <begin position="433"/>
        <end position="463"/>
    </location>
</feature>
<name>A0A9W4UC16_9PLEO</name>
<evidence type="ECO:0000313" key="14">
    <source>
        <dbReference type="Proteomes" id="UP001152607"/>
    </source>
</evidence>
<feature type="transmembrane region" description="Helical" evidence="11">
    <location>
        <begin position="548"/>
        <end position="566"/>
    </location>
</feature>
<feature type="transmembrane region" description="Helical" evidence="11">
    <location>
        <begin position="271"/>
        <end position="292"/>
    </location>
</feature>
<evidence type="ECO:0000256" key="3">
    <source>
        <dbReference type="ARBA" id="ARBA00022448"/>
    </source>
</evidence>
<feature type="transmembrane region" description="Helical" evidence="11">
    <location>
        <begin position="470"/>
        <end position="494"/>
    </location>
</feature>
<feature type="region of interest" description="Disordered" evidence="10">
    <location>
        <begin position="1"/>
        <end position="35"/>
    </location>
</feature>
<dbReference type="OrthoDB" id="4078873at2759"/>
<evidence type="ECO:0000256" key="6">
    <source>
        <dbReference type="ARBA" id="ARBA00022989"/>
    </source>
</evidence>
<dbReference type="Gene3D" id="1.20.1250.20">
    <property type="entry name" value="MFS general substrate transporter like domains"/>
    <property type="match status" value="2"/>
</dbReference>
<keyword evidence="7" id="KW-0408">Iron</keyword>
<gene>
    <name evidence="13" type="ORF">PDIGIT_LOCUS5252</name>
</gene>
<proteinExistence type="inferred from homology"/>
<dbReference type="Pfam" id="PF07690">
    <property type="entry name" value="MFS_1"/>
    <property type="match status" value="1"/>
</dbReference>
<keyword evidence="4" id="KW-0410">Iron transport</keyword>
<evidence type="ECO:0000256" key="11">
    <source>
        <dbReference type="SAM" id="Phobius"/>
    </source>
</evidence>
<feature type="transmembrane region" description="Helical" evidence="11">
    <location>
        <begin position="128"/>
        <end position="145"/>
    </location>
</feature>
<evidence type="ECO:0000256" key="9">
    <source>
        <dbReference type="ARBA" id="ARBA00023136"/>
    </source>
</evidence>
<sequence>MSTTRETPIPMSAGNTSKEHVAGHANEAPDGKFDESEIGNQEAQKGVQKIEAITQSWSKTSLACLLINIWLVFLTNGFRLSILSSLTPYVTSSFQSHSLLTVIGIVSSSISAAVYIPMAKLLDVWGRAEGFLLMTCSSILGVILMATSRNLATYCAAQVFYSIGFSGIIYTMGVLATDSTSLKNRGLAFAFTSSPYMITAFAGSKSAEAFLLNVSWRWGFGAFAIIVPVITLPLFILLNWNVRKAKKRGFLPEKTKRTITLRYVWNKVTEFDLPGVVLFAAGLVIFLLPFTLATRAPQGWRTGYIIAMIVVGFLLLVIFAVYDAYWAPSPFLKNEFITDRTVIAACIFNMTYQISYYCWNSYFTSFLQVVCNLSVSEAGYVNSTFQIVSGLLLFIVGYGIRRTGRFKWLFYVCVPFYTLGLGLMIYFRQPNQPIGYIVMCEIFISIGGSVFILLVQIACLAAVDHQHVAAVLAVLYVFGSIGGAIGHTISGTIWTNTFYKDLLRNLPVTALPDVAMIYADLATQLSYPVGSTERLAIQHAYGYAQTRMLAAGVGFSGLMFIWIFLFRNLDVSKRLQTKGTVL</sequence>
<feature type="transmembrane region" description="Helical" evidence="11">
    <location>
        <begin position="342"/>
        <end position="363"/>
    </location>
</feature>
<feature type="compositionally biased region" description="Basic and acidic residues" evidence="10">
    <location>
        <begin position="17"/>
        <end position="35"/>
    </location>
</feature>
<dbReference type="FunFam" id="1.20.1250.20:FF:000284">
    <property type="entry name" value="Siderophore iron transporter mirB"/>
    <property type="match status" value="1"/>
</dbReference>
<keyword evidence="14" id="KW-1185">Reference proteome</keyword>